<dbReference type="PROSITE" id="PS50102">
    <property type="entry name" value="RRM"/>
    <property type="match status" value="1"/>
</dbReference>
<dbReference type="GO" id="GO:0003729">
    <property type="term" value="F:mRNA binding"/>
    <property type="evidence" value="ECO:0007669"/>
    <property type="project" value="TreeGrafter"/>
</dbReference>
<dbReference type="SUPFAM" id="SSF54928">
    <property type="entry name" value="RNA-binding domain, RBD"/>
    <property type="match status" value="1"/>
</dbReference>
<keyword evidence="13" id="KW-1185">Reference proteome</keyword>
<dbReference type="EMBL" id="JABELV010000034">
    <property type="protein sequence ID" value="KAG7562328.1"/>
    <property type="molecule type" value="Genomic_DNA"/>
</dbReference>
<evidence type="ECO:0000259" key="11">
    <source>
        <dbReference type="PROSITE" id="PS51061"/>
    </source>
</evidence>
<feature type="compositionally biased region" description="Low complexity" evidence="9">
    <location>
        <begin position="131"/>
        <end position="141"/>
    </location>
</feature>
<dbReference type="CDD" id="cd12253">
    <property type="entry name" value="RRM_PIN4_like"/>
    <property type="match status" value="1"/>
</dbReference>
<keyword evidence="2" id="KW-0547">Nucleotide-binding</keyword>
<evidence type="ECO:0000256" key="8">
    <source>
        <dbReference type="PROSITE-ProRule" id="PRU00176"/>
    </source>
</evidence>
<dbReference type="Gene3D" id="3.30.70.330">
    <property type="match status" value="1"/>
</dbReference>
<feature type="compositionally biased region" description="Polar residues" evidence="9">
    <location>
        <begin position="146"/>
        <end position="181"/>
    </location>
</feature>
<evidence type="ECO:0000256" key="5">
    <source>
        <dbReference type="ARBA" id="ARBA00022840"/>
    </source>
</evidence>
<keyword evidence="5" id="KW-0067">ATP-binding</keyword>
<evidence type="ECO:0000256" key="7">
    <source>
        <dbReference type="ARBA" id="ARBA00023242"/>
    </source>
</evidence>
<evidence type="ECO:0000256" key="9">
    <source>
        <dbReference type="SAM" id="MobiDB-lite"/>
    </source>
</evidence>
<feature type="domain" description="R3H" evidence="11">
    <location>
        <begin position="188"/>
        <end position="252"/>
    </location>
</feature>
<keyword evidence="6 8" id="KW-0694">RNA-binding</keyword>
<dbReference type="GO" id="GO:0005737">
    <property type="term" value="C:cytoplasm"/>
    <property type="evidence" value="ECO:0007669"/>
    <property type="project" value="TreeGrafter"/>
</dbReference>
<proteinExistence type="predicted"/>
<feature type="compositionally biased region" description="Polar residues" evidence="9">
    <location>
        <begin position="301"/>
        <end position="310"/>
    </location>
</feature>
<organism evidence="12 13">
    <name type="scientific">Filobasidium floriforme</name>
    <dbReference type="NCBI Taxonomy" id="5210"/>
    <lineage>
        <taxon>Eukaryota</taxon>
        <taxon>Fungi</taxon>
        <taxon>Dikarya</taxon>
        <taxon>Basidiomycota</taxon>
        <taxon>Agaricomycotina</taxon>
        <taxon>Tremellomycetes</taxon>
        <taxon>Filobasidiales</taxon>
        <taxon>Filobasidiaceae</taxon>
        <taxon>Filobasidium</taxon>
    </lineage>
</organism>
<evidence type="ECO:0000256" key="3">
    <source>
        <dbReference type="ARBA" id="ARBA00022801"/>
    </source>
</evidence>
<dbReference type="PANTHER" id="PTHR23003">
    <property type="entry name" value="RNA RECOGNITION MOTIF RRM DOMAIN CONTAINING PROTEIN"/>
    <property type="match status" value="1"/>
</dbReference>
<dbReference type="PANTHER" id="PTHR23003:SF17">
    <property type="entry name" value="RNA-BINDING PROTEIN PIN4"/>
    <property type="match status" value="1"/>
</dbReference>
<dbReference type="InterPro" id="IPR036867">
    <property type="entry name" value="R3H_dom_sf"/>
</dbReference>
<keyword evidence="7" id="KW-0539">Nucleus</keyword>
<feature type="compositionally biased region" description="Low complexity" evidence="9">
    <location>
        <begin position="355"/>
        <end position="366"/>
    </location>
</feature>
<keyword evidence="3" id="KW-0378">Hydrolase</keyword>
<sequence>MIGKLVDDEVIPTAIVIKNIPFAVQKETLLAIIESLQAPLPYAFNYHHDNGVFRGLAFANFRHPHEADAVVVALNGYDISGRKLRVEYKKVLQAGEKERIEREKAIKRMRSMQFDRGQLPSGGNPPGSAPGGNNSNRNASGAYGGQNRQNSCPSLNANGGFSQNQPPMPGNPSNASSQTGYNDVDFNDPVVLDIFSRALMFKEDRMRDEFSFSRNLSVKDRRAVHAVGEKLGLHHYSTGDGQDRYVVLSKVDPSRNNPSRSGRVQSMAAQSGSYLSTYSPPVESTESRPESPGLRIKKSMPNMSLLNGPTVSRDPHRLLNKRSSGNLRDYANVGGNQQSRRPFASHTGATGSSSFNNLFGNALGNGTFEQPASSPTSPTDPTLATQGASLPGLPGGFVRQPLGPTSENKGFVSRTQLRSQSSTPSNSSNNVNAGNGSNQNSATATSGGNSKSNGVIGGQRVAGKGGDSQSIHTSGSSTIEEEEVEVKANRSD</sequence>
<dbReference type="InterPro" id="IPR000504">
    <property type="entry name" value="RRM_dom"/>
</dbReference>
<feature type="region of interest" description="Disordered" evidence="9">
    <location>
        <begin position="253"/>
        <end position="492"/>
    </location>
</feature>
<dbReference type="InterPro" id="IPR035979">
    <property type="entry name" value="RBD_domain_sf"/>
</dbReference>
<dbReference type="SMART" id="SM00393">
    <property type="entry name" value="R3H"/>
    <property type="match status" value="1"/>
</dbReference>
<reference evidence="12" key="1">
    <citation type="submission" date="2020-04" db="EMBL/GenBank/DDBJ databases">
        <title>Analysis of mating type loci in Filobasidium floriforme.</title>
        <authorList>
            <person name="Nowrousian M."/>
        </authorList>
    </citation>
    <scope>NUCLEOTIDE SEQUENCE</scope>
    <source>
        <strain evidence="12">CBS 6242</strain>
    </source>
</reference>
<protein>
    <submittedName>
        <fullName evidence="12">Uncharacterized protein</fullName>
    </submittedName>
</protein>
<dbReference type="InterPro" id="IPR012677">
    <property type="entry name" value="Nucleotide-bd_a/b_plait_sf"/>
</dbReference>
<comment type="subcellular location">
    <subcellularLocation>
        <location evidence="1">Nucleus</location>
    </subcellularLocation>
</comment>
<feature type="compositionally biased region" description="Polar residues" evidence="9">
    <location>
        <begin position="403"/>
        <end position="418"/>
    </location>
</feature>
<dbReference type="Pfam" id="PF00076">
    <property type="entry name" value="RRM_1"/>
    <property type="match status" value="1"/>
</dbReference>
<dbReference type="InterPro" id="IPR034186">
    <property type="entry name" value="PIN4-like_RRM"/>
</dbReference>
<dbReference type="GO" id="GO:0016787">
    <property type="term" value="F:hydrolase activity"/>
    <property type="evidence" value="ECO:0007669"/>
    <property type="project" value="UniProtKB-KW"/>
</dbReference>
<dbReference type="SMART" id="SM00360">
    <property type="entry name" value="RRM"/>
    <property type="match status" value="1"/>
</dbReference>
<dbReference type="GO" id="GO:0005524">
    <property type="term" value="F:ATP binding"/>
    <property type="evidence" value="ECO:0007669"/>
    <property type="project" value="UniProtKB-KW"/>
</dbReference>
<feature type="compositionally biased region" description="Polar residues" evidence="9">
    <location>
        <begin position="467"/>
        <end position="478"/>
    </location>
</feature>
<dbReference type="InterPro" id="IPR050374">
    <property type="entry name" value="RRT5_SRSF_SR"/>
</dbReference>
<accession>A0A8K0JN42</accession>
<dbReference type="AlphaFoldDB" id="A0A8K0JN42"/>
<feature type="domain" description="RRM" evidence="10">
    <location>
        <begin position="13"/>
        <end position="91"/>
    </location>
</feature>
<feature type="compositionally biased region" description="Polar residues" evidence="9">
    <location>
        <begin position="443"/>
        <end position="453"/>
    </location>
</feature>
<evidence type="ECO:0000256" key="1">
    <source>
        <dbReference type="ARBA" id="ARBA00004123"/>
    </source>
</evidence>
<feature type="compositionally biased region" description="Low complexity" evidence="9">
    <location>
        <begin position="419"/>
        <end position="442"/>
    </location>
</feature>
<dbReference type="Proteomes" id="UP000812966">
    <property type="component" value="Unassembled WGS sequence"/>
</dbReference>
<dbReference type="PROSITE" id="PS51061">
    <property type="entry name" value="R3H"/>
    <property type="match status" value="1"/>
</dbReference>
<feature type="compositionally biased region" description="Low complexity" evidence="9">
    <location>
        <begin position="373"/>
        <end position="382"/>
    </location>
</feature>
<dbReference type="InterPro" id="IPR001374">
    <property type="entry name" value="R3H_dom"/>
</dbReference>
<evidence type="ECO:0000259" key="10">
    <source>
        <dbReference type="PROSITE" id="PS50102"/>
    </source>
</evidence>
<dbReference type="GO" id="GO:0005634">
    <property type="term" value="C:nucleus"/>
    <property type="evidence" value="ECO:0007669"/>
    <property type="project" value="UniProtKB-SubCell"/>
</dbReference>
<evidence type="ECO:0000313" key="13">
    <source>
        <dbReference type="Proteomes" id="UP000812966"/>
    </source>
</evidence>
<evidence type="ECO:0000256" key="6">
    <source>
        <dbReference type="ARBA" id="ARBA00022884"/>
    </source>
</evidence>
<dbReference type="Pfam" id="PF01424">
    <property type="entry name" value="R3H"/>
    <property type="match status" value="1"/>
</dbReference>
<dbReference type="FunFam" id="3.30.1370.50:FF:000002">
    <property type="entry name" value="Immunoglobulin mu DNA-binding protein 2"/>
    <property type="match status" value="1"/>
</dbReference>
<gene>
    <name evidence="12" type="ORF">FFLO_02220</name>
</gene>
<feature type="region of interest" description="Disordered" evidence="9">
    <location>
        <begin position="112"/>
        <end position="182"/>
    </location>
</feature>
<dbReference type="SUPFAM" id="SSF82708">
    <property type="entry name" value="R3H domain"/>
    <property type="match status" value="1"/>
</dbReference>
<dbReference type="GO" id="GO:0003677">
    <property type="term" value="F:DNA binding"/>
    <property type="evidence" value="ECO:0007669"/>
    <property type="project" value="UniProtKB-ARBA"/>
</dbReference>
<evidence type="ECO:0000313" key="12">
    <source>
        <dbReference type="EMBL" id="KAG7562328.1"/>
    </source>
</evidence>
<comment type="caution">
    <text evidence="12">The sequence shown here is derived from an EMBL/GenBank/DDBJ whole genome shotgun (WGS) entry which is preliminary data.</text>
</comment>
<dbReference type="GO" id="GO:0004386">
    <property type="term" value="F:helicase activity"/>
    <property type="evidence" value="ECO:0007669"/>
    <property type="project" value="UniProtKB-KW"/>
</dbReference>
<evidence type="ECO:0000256" key="4">
    <source>
        <dbReference type="ARBA" id="ARBA00022806"/>
    </source>
</evidence>
<keyword evidence="4" id="KW-0347">Helicase</keyword>
<dbReference type="Gene3D" id="3.30.1370.50">
    <property type="entry name" value="R3H-like domain"/>
    <property type="match status" value="1"/>
</dbReference>
<evidence type="ECO:0000256" key="2">
    <source>
        <dbReference type="ARBA" id="ARBA00022741"/>
    </source>
</evidence>
<feature type="compositionally biased region" description="Polar residues" evidence="9">
    <location>
        <begin position="254"/>
        <end position="284"/>
    </location>
</feature>
<name>A0A8K0JN42_9TREE</name>
<dbReference type="OrthoDB" id="434258at2759"/>